<keyword evidence="8 11" id="KW-0472">Membrane</keyword>
<dbReference type="PROSITE" id="PS50011">
    <property type="entry name" value="PROTEIN_KINASE_DOM"/>
    <property type="match status" value="1"/>
</dbReference>
<feature type="region of interest" description="Disordered" evidence="10">
    <location>
        <begin position="547"/>
        <end position="566"/>
    </location>
</feature>
<dbReference type="Gene3D" id="1.10.510.10">
    <property type="entry name" value="Transferase(Phosphotransferase) domain 1"/>
    <property type="match status" value="1"/>
</dbReference>
<feature type="transmembrane region" description="Helical" evidence="11">
    <location>
        <begin position="766"/>
        <end position="786"/>
    </location>
</feature>
<dbReference type="InterPro" id="IPR017441">
    <property type="entry name" value="Protein_kinase_ATP_BS"/>
</dbReference>
<feature type="transmembrane region" description="Helical" evidence="11">
    <location>
        <begin position="681"/>
        <end position="702"/>
    </location>
</feature>
<dbReference type="PANTHER" id="PTHR31632:SF2">
    <property type="entry name" value="PLASMA MEMBRANE IRON PERMEASE"/>
    <property type="match status" value="1"/>
</dbReference>
<evidence type="ECO:0000259" key="12">
    <source>
        <dbReference type="PROSITE" id="PS50011"/>
    </source>
</evidence>
<evidence type="ECO:0000256" key="11">
    <source>
        <dbReference type="SAM" id="Phobius"/>
    </source>
</evidence>
<feature type="domain" description="Protein kinase" evidence="12">
    <location>
        <begin position="298"/>
        <end position="647"/>
    </location>
</feature>
<keyword evidence="4 11" id="KW-0812">Transmembrane</keyword>
<dbReference type="GO" id="GO:0004672">
    <property type="term" value="F:protein kinase activity"/>
    <property type="evidence" value="ECO:0007669"/>
    <property type="project" value="InterPro"/>
</dbReference>
<dbReference type="GO" id="GO:0033573">
    <property type="term" value="C:high-affinity iron permease complex"/>
    <property type="evidence" value="ECO:0007669"/>
    <property type="project" value="InterPro"/>
</dbReference>
<dbReference type="InterPro" id="IPR011009">
    <property type="entry name" value="Kinase-like_dom_sf"/>
</dbReference>
<keyword evidence="7 11" id="KW-1133">Transmembrane helix</keyword>
<dbReference type="PROSITE" id="PS00107">
    <property type="entry name" value="PROTEIN_KINASE_ATP"/>
    <property type="match status" value="1"/>
</dbReference>
<evidence type="ECO:0000256" key="10">
    <source>
        <dbReference type="SAM" id="MobiDB-lite"/>
    </source>
</evidence>
<feature type="region of interest" description="Disordered" evidence="10">
    <location>
        <begin position="129"/>
        <end position="157"/>
    </location>
</feature>
<dbReference type="PROSITE" id="PS00108">
    <property type="entry name" value="PROTEIN_KINASE_ST"/>
    <property type="match status" value="1"/>
</dbReference>
<evidence type="ECO:0000256" key="4">
    <source>
        <dbReference type="ARBA" id="ARBA00022692"/>
    </source>
</evidence>
<comment type="subcellular location">
    <subcellularLocation>
        <location evidence="1">Membrane</location>
        <topology evidence="1">Multi-pass membrane protein</topology>
    </subcellularLocation>
</comment>
<evidence type="ECO:0000313" key="14">
    <source>
        <dbReference type="Proteomes" id="UP000780801"/>
    </source>
</evidence>
<evidence type="ECO:0000256" key="6">
    <source>
        <dbReference type="ARBA" id="ARBA00022840"/>
    </source>
</evidence>
<dbReference type="OrthoDB" id="5337378at2759"/>
<dbReference type="EMBL" id="JAABOA010000260">
    <property type="protein sequence ID" value="KAF9585074.1"/>
    <property type="molecule type" value="Genomic_DNA"/>
</dbReference>
<feature type="compositionally biased region" description="Low complexity" evidence="10">
    <location>
        <begin position="31"/>
        <end position="47"/>
    </location>
</feature>
<keyword evidence="6 9" id="KW-0067">ATP-binding</keyword>
<dbReference type="SUPFAM" id="SSF56112">
    <property type="entry name" value="Protein kinase-like (PK-like)"/>
    <property type="match status" value="1"/>
</dbReference>
<sequence length="971" mass="107717">MTPDPAELSDELEQVDEQTMATEQLTEEDSGSPYSSSLPCSSPFAESVEQSFGSRRRSTPLACTPQQNRNPLLIEDVFSTPGPKNRRILALPRVYDEDELVSTPSRAGPLGRPSFQRSESLLSRMYGGTERGSLLGKHPKAPSPKDEPRTRTKGLKGLPIKGLERPLKLPEFVKQDSIVSDQGSPIYSPIYSPIPPPDFGTPPGTPLQSSSFGFFGDLDSSDGSSTFTFDENPFIVSARPKARFPLDYLSESQWYSEDPHHLTQEYLDTLFRMESRVSFSRTKSGPRDYPDYLSTNYYLSEIALGVGDFADVLKVQSKATKGFYAVKKLRKTVQGAMERKHYLTEVRNMWKVEPNPHVLQLLEAWEQRGKIYMRMELCKLGSLKSALLAQRKYNGFDEKRIWRCLTDLSSGLKAIHDSGVIHLDIKPENIFITSLGSLKIGDFGHSVLYPMENKDIVEGDKYYMAQELLSGQCGKHSDVFSLGITVYEMVSNRTGNLPGDGPEWHMLRNENLDLTEFSLENSQATEADTTTTADAEATEEITDTHGYSHILTSDGGSETSSPLSTSWTERFSEPSLQMPSGSFTRTPSSSGLGIFQSALETTPIIKKSRLFSDELLQLTKDMVQPDFDRRPTATMILGYLQIQQIWAGTGLGLLVSIAIGAAFIVVWNVYATNLWAKSEGIWVGCFSFIAVIMITTIGLAMLRTNQMQEKWKSKLATALDEENARGLGNKSRKYALFLLPLVTVLREGLEAVVFIGGVTFTETWEAIPLAVGAGVALGLLIGWSIYRGGNRMNLQKFFVGSTCVLLLLAAGLVAKGIAAFEADRWIKLTGAQSDDAGTYDPRVNIWALKCCDPKQPDAGGWQLFNAILGWSNVASIWTITGYISYWFVVIAVLVRLKLKRQRQLSTKSFSTGLTTYSLLESLGEEDDTLADQRRSRDRFMSQGESTGANRYGNVIRRPDSHTSLPTGLDLE</sequence>
<feature type="compositionally biased region" description="Acidic residues" evidence="10">
    <location>
        <begin position="7"/>
        <end position="16"/>
    </location>
</feature>
<reference evidence="13" key="1">
    <citation type="journal article" date="2020" name="Fungal Divers.">
        <title>Resolving the Mortierellaceae phylogeny through synthesis of multi-gene phylogenetics and phylogenomics.</title>
        <authorList>
            <person name="Vandepol N."/>
            <person name="Liber J."/>
            <person name="Desiro A."/>
            <person name="Na H."/>
            <person name="Kennedy M."/>
            <person name="Barry K."/>
            <person name="Grigoriev I.V."/>
            <person name="Miller A.N."/>
            <person name="O'Donnell K."/>
            <person name="Stajich J.E."/>
            <person name="Bonito G."/>
        </authorList>
    </citation>
    <scope>NUCLEOTIDE SEQUENCE</scope>
    <source>
        <strain evidence="13">KOD1015</strain>
    </source>
</reference>
<feature type="binding site" evidence="9">
    <location>
        <position position="328"/>
    </location>
    <ligand>
        <name>ATP</name>
        <dbReference type="ChEBI" id="CHEBI:30616"/>
    </ligand>
</feature>
<keyword evidence="3" id="KW-0410">Iron transport</keyword>
<dbReference type="AlphaFoldDB" id="A0A9P6G126"/>
<keyword evidence="3" id="KW-0406">Ion transport</keyword>
<dbReference type="Gene3D" id="3.30.200.20">
    <property type="entry name" value="Phosphorylase Kinase, domain 1"/>
    <property type="match status" value="1"/>
</dbReference>
<keyword evidence="5 9" id="KW-0547">Nucleotide-binding</keyword>
<evidence type="ECO:0000256" key="9">
    <source>
        <dbReference type="PROSITE-ProRule" id="PRU10141"/>
    </source>
</evidence>
<gene>
    <name evidence="13" type="primary">FTR1_1</name>
    <name evidence="13" type="ORF">BGW38_004007</name>
</gene>
<keyword evidence="14" id="KW-1185">Reference proteome</keyword>
<dbReference type="GO" id="GO:0015093">
    <property type="term" value="F:ferrous iron transmembrane transporter activity"/>
    <property type="evidence" value="ECO:0007669"/>
    <property type="project" value="TreeGrafter"/>
</dbReference>
<evidence type="ECO:0000256" key="2">
    <source>
        <dbReference type="ARBA" id="ARBA00008333"/>
    </source>
</evidence>
<evidence type="ECO:0000256" key="5">
    <source>
        <dbReference type="ARBA" id="ARBA00022741"/>
    </source>
</evidence>
<feature type="transmembrane region" description="Helical" evidence="11">
    <location>
        <begin position="874"/>
        <end position="894"/>
    </location>
</feature>
<dbReference type="InterPro" id="IPR004923">
    <property type="entry name" value="FTR1/Fip1/EfeU"/>
</dbReference>
<dbReference type="PANTHER" id="PTHR31632">
    <property type="entry name" value="IRON TRANSPORTER FTH1"/>
    <property type="match status" value="1"/>
</dbReference>
<feature type="transmembrane region" description="Helical" evidence="11">
    <location>
        <begin position="798"/>
        <end position="820"/>
    </location>
</feature>
<feature type="compositionally biased region" description="Polar residues" evidence="10">
    <location>
        <begin position="550"/>
        <end position="566"/>
    </location>
</feature>
<proteinExistence type="inferred from homology"/>
<name>A0A9P6G126_9FUNG</name>
<dbReference type="InterPro" id="IPR008271">
    <property type="entry name" value="Ser/Thr_kinase_AS"/>
</dbReference>
<evidence type="ECO:0000256" key="1">
    <source>
        <dbReference type="ARBA" id="ARBA00004141"/>
    </source>
</evidence>
<keyword evidence="3" id="KW-0408">Iron</keyword>
<comment type="caution">
    <text evidence="13">The sequence shown here is derived from an EMBL/GenBank/DDBJ whole genome shotgun (WGS) entry which is preliminary data.</text>
</comment>
<evidence type="ECO:0000256" key="7">
    <source>
        <dbReference type="ARBA" id="ARBA00022989"/>
    </source>
</evidence>
<feature type="transmembrane region" description="Helical" evidence="11">
    <location>
        <begin position="645"/>
        <end position="669"/>
    </location>
</feature>
<dbReference type="InterPro" id="IPR000719">
    <property type="entry name" value="Prot_kinase_dom"/>
</dbReference>
<feature type="region of interest" description="Disordered" evidence="10">
    <location>
        <begin position="1"/>
        <end position="67"/>
    </location>
</feature>
<evidence type="ECO:0000256" key="3">
    <source>
        <dbReference type="ARBA" id="ARBA00022496"/>
    </source>
</evidence>
<feature type="region of interest" description="Disordered" evidence="10">
    <location>
        <begin position="933"/>
        <end position="971"/>
    </location>
</feature>
<organism evidence="13 14">
    <name type="scientific">Lunasporangiospora selenospora</name>
    <dbReference type="NCBI Taxonomy" id="979761"/>
    <lineage>
        <taxon>Eukaryota</taxon>
        <taxon>Fungi</taxon>
        <taxon>Fungi incertae sedis</taxon>
        <taxon>Mucoromycota</taxon>
        <taxon>Mortierellomycotina</taxon>
        <taxon>Mortierellomycetes</taxon>
        <taxon>Mortierellales</taxon>
        <taxon>Mortierellaceae</taxon>
        <taxon>Lunasporangiospora</taxon>
    </lineage>
</organism>
<keyword evidence="3" id="KW-0813">Transport</keyword>
<dbReference type="Pfam" id="PF00069">
    <property type="entry name" value="Pkinase"/>
    <property type="match status" value="1"/>
</dbReference>
<protein>
    <submittedName>
        <fullName evidence="13">High-affinity iron permease</fullName>
    </submittedName>
</protein>
<dbReference type="GO" id="GO:0005524">
    <property type="term" value="F:ATP binding"/>
    <property type="evidence" value="ECO:0007669"/>
    <property type="project" value="UniProtKB-UniRule"/>
</dbReference>
<accession>A0A9P6G126</accession>
<comment type="similarity">
    <text evidence="2">Belongs to the oxidase-dependent Fe transporter (OFeT) (TC 9.A.10.1) family.</text>
</comment>
<dbReference type="SMART" id="SM00220">
    <property type="entry name" value="S_TKc"/>
    <property type="match status" value="1"/>
</dbReference>
<dbReference type="Proteomes" id="UP000780801">
    <property type="component" value="Unassembled WGS sequence"/>
</dbReference>
<evidence type="ECO:0000256" key="8">
    <source>
        <dbReference type="ARBA" id="ARBA00023136"/>
    </source>
</evidence>
<evidence type="ECO:0000313" key="13">
    <source>
        <dbReference type="EMBL" id="KAF9585074.1"/>
    </source>
</evidence>
<dbReference type="Pfam" id="PF03239">
    <property type="entry name" value="FTR1"/>
    <property type="match status" value="1"/>
</dbReference>